<reference evidence="1 2" key="1">
    <citation type="submission" date="2014-04" db="EMBL/GenBank/DDBJ databases">
        <authorList>
            <consortium name="DOE Joint Genome Institute"/>
            <person name="Kuo A."/>
            <person name="Kohler A."/>
            <person name="Jargeat P."/>
            <person name="Nagy L.G."/>
            <person name="Floudas D."/>
            <person name="Copeland A."/>
            <person name="Barry K.W."/>
            <person name="Cichocki N."/>
            <person name="Veneault-Fourrey C."/>
            <person name="LaButti K."/>
            <person name="Lindquist E.A."/>
            <person name="Lipzen A."/>
            <person name="Lundell T."/>
            <person name="Morin E."/>
            <person name="Murat C."/>
            <person name="Sun H."/>
            <person name="Tunlid A."/>
            <person name="Henrissat B."/>
            <person name="Grigoriev I.V."/>
            <person name="Hibbett D.S."/>
            <person name="Martin F."/>
            <person name="Nordberg H.P."/>
            <person name="Cantor M.N."/>
            <person name="Hua S.X."/>
        </authorList>
    </citation>
    <scope>NUCLEOTIDE SEQUENCE [LARGE SCALE GENOMIC DNA]</scope>
    <source>
        <strain evidence="1 2">Ve08.2h10</strain>
    </source>
</reference>
<dbReference type="InParanoid" id="A0A0D0EA43"/>
<dbReference type="STRING" id="930991.A0A0D0EA43"/>
<dbReference type="InterPro" id="IPR012337">
    <property type="entry name" value="RNaseH-like_sf"/>
</dbReference>
<proteinExistence type="predicted"/>
<dbReference type="SUPFAM" id="SSF53098">
    <property type="entry name" value="Ribonuclease H-like"/>
    <property type="match status" value="1"/>
</dbReference>
<sequence length="231" mass="26490">LEPLAFTSTITQLAHFCLDQSLLLMGFLYTEYTKLLEATTNKLIRAVLESLEKRWKKCDQDVYIAAVILNPLYKTEPFAKIPQLNFAGIFVLICKLWQWIYGSPPPHEIFTELQEYIANKGLYVNFPAWVESVRCEAEKKASIVEHPDPLRMYEGMQFGGGEKTPLQRLAFQLFSVCTNSVSCEHLFSMFGLVLTCLRSQLRSEAMTALAELRLHLRDEHAKTGQTKHQLQ</sequence>
<dbReference type="AlphaFoldDB" id="A0A0D0EA43"/>
<dbReference type="HOGENOM" id="CLU_080325_0_0_1"/>
<evidence type="ECO:0000313" key="2">
    <source>
        <dbReference type="Proteomes" id="UP000054538"/>
    </source>
</evidence>
<accession>A0A0D0EA43</accession>
<dbReference type="EMBL" id="KN824846">
    <property type="protein sequence ID" value="KIK99949.1"/>
    <property type="molecule type" value="Genomic_DNA"/>
</dbReference>
<feature type="non-terminal residue" evidence="1">
    <location>
        <position position="1"/>
    </location>
</feature>
<reference evidence="2" key="2">
    <citation type="submission" date="2015-01" db="EMBL/GenBank/DDBJ databases">
        <title>Evolutionary Origins and Diversification of the Mycorrhizal Mutualists.</title>
        <authorList>
            <consortium name="DOE Joint Genome Institute"/>
            <consortium name="Mycorrhizal Genomics Consortium"/>
            <person name="Kohler A."/>
            <person name="Kuo A."/>
            <person name="Nagy L.G."/>
            <person name="Floudas D."/>
            <person name="Copeland A."/>
            <person name="Barry K.W."/>
            <person name="Cichocki N."/>
            <person name="Veneault-Fourrey C."/>
            <person name="LaButti K."/>
            <person name="Lindquist E.A."/>
            <person name="Lipzen A."/>
            <person name="Lundell T."/>
            <person name="Morin E."/>
            <person name="Murat C."/>
            <person name="Riley R."/>
            <person name="Ohm R."/>
            <person name="Sun H."/>
            <person name="Tunlid A."/>
            <person name="Henrissat B."/>
            <person name="Grigoriev I.V."/>
            <person name="Hibbett D.S."/>
            <person name="Martin F."/>
        </authorList>
    </citation>
    <scope>NUCLEOTIDE SEQUENCE [LARGE SCALE GENOMIC DNA]</scope>
    <source>
        <strain evidence="2">Ve08.2h10</strain>
    </source>
</reference>
<dbReference type="Proteomes" id="UP000054538">
    <property type="component" value="Unassembled WGS sequence"/>
</dbReference>
<keyword evidence="2" id="KW-1185">Reference proteome</keyword>
<dbReference type="OrthoDB" id="3270520at2759"/>
<feature type="non-terminal residue" evidence="1">
    <location>
        <position position="231"/>
    </location>
</feature>
<name>A0A0D0EA43_9AGAM</name>
<protein>
    <recommendedName>
        <fullName evidence="3">HAT C-terminal dimerisation domain-containing protein</fullName>
    </recommendedName>
</protein>
<evidence type="ECO:0000313" key="1">
    <source>
        <dbReference type="EMBL" id="KIK99949.1"/>
    </source>
</evidence>
<organism evidence="1 2">
    <name type="scientific">Paxillus rubicundulus Ve08.2h10</name>
    <dbReference type="NCBI Taxonomy" id="930991"/>
    <lineage>
        <taxon>Eukaryota</taxon>
        <taxon>Fungi</taxon>
        <taxon>Dikarya</taxon>
        <taxon>Basidiomycota</taxon>
        <taxon>Agaricomycotina</taxon>
        <taxon>Agaricomycetes</taxon>
        <taxon>Agaricomycetidae</taxon>
        <taxon>Boletales</taxon>
        <taxon>Paxilineae</taxon>
        <taxon>Paxillaceae</taxon>
        <taxon>Paxillus</taxon>
    </lineage>
</organism>
<gene>
    <name evidence="1" type="ORF">PAXRUDRAFT_54287</name>
</gene>
<evidence type="ECO:0008006" key="3">
    <source>
        <dbReference type="Google" id="ProtNLM"/>
    </source>
</evidence>